<dbReference type="AlphaFoldDB" id="A0A8D0LYT2"/>
<dbReference type="CTD" id="9976"/>
<proteinExistence type="predicted"/>
<name>A0A8D0LYT2_PIG</name>
<reference evidence="6" key="1">
    <citation type="submission" date="2025-08" db="UniProtKB">
        <authorList>
            <consortium name="Ensembl"/>
        </authorList>
    </citation>
    <scope>IDENTIFICATION</scope>
</reference>
<dbReference type="OMA" id="ERKWICK"/>
<keyword evidence="2" id="KW-0430">Lectin</keyword>
<organism evidence="6 7">
    <name type="scientific">Sus scrofa</name>
    <name type="common">Pig</name>
    <dbReference type="NCBI Taxonomy" id="9823"/>
    <lineage>
        <taxon>Eukaryota</taxon>
        <taxon>Metazoa</taxon>
        <taxon>Chordata</taxon>
        <taxon>Craniata</taxon>
        <taxon>Vertebrata</taxon>
        <taxon>Euteleostomi</taxon>
        <taxon>Mammalia</taxon>
        <taxon>Eutheria</taxon>
        <taxon>Laurasiatheria</taxon>
        <taxon>Artiodactyla</taxon>
        <taxon>Suina</taxon>
        <taxon>Suidae</taxon>
        <taxon>Sus</taxon>
    </lineage>
</organism>
<dbReference type="GO" id="GO:0030246">
    <property type="term" value="F:carbohydrate binding"/>
    <property type="evidence" value="ECO:0007669"/>
    <property type="project" value="UniProtKB-KW"/>
</dbReference>
<sequence length="182" mass="21390">MLDQRPQDIQLPTMGDGVQQTSERNQETTENERGITFRCKVYLAWIFAIPLVVIALLSYCLVKAQNAPYFCPDNWIGFQDKCYYFSKEEKNWNSSKDSCLSENADLVLISTPEEMQFLKRYKCTSDHWIHPGSQTKPWTERSTLNHWLTTKENEVCPYLNEDGIATARCYTERKWICKKKIR</sequence>
<comment type="subcellular location">
    <subcellularLocation>
        <location evidence="1">Cell membrane</location>
        <topology evidence="1">Single-pass type II membrane protein</topology>
    </subcellularLocation>
</comment>
<evidence type="ECO:0000313" key="7">
    <source>
        <dbReference type="Proteomes" id="UP000694727"/>
    </source>
</evidence>
<dbReference type="InterPro" id="IPR033992">
    <property type="entry name" value="NKR-like_CTLD"/>
</dbReference>
<protein>
    <submittedName>
        <fullName evidence="6">C-type lectin domain family 2, member B</fullName>
    </submittedName>
</protein>
<dbReference type="InterPro" id="IPR016186">
    <property type="entry name" value="C-type_lectin-like/link_sf"/>
</dbReference>
<dbReference type="Pfam" id="PF00059">
    <property type="entry name" value="Lectin_C"/>
    <property type="match status" value="1"/>
</dbReference>
<dbReference type="CDD" id="cd03593">
    <property type="entry name" value="CLECT_NK_receptors_like"/>
    <property type="match status" value="1"/>
</dbReference>
<evidence type="ECO:0000256" key="4">
    <source>
        <dbReference type="SAM" id="Phobius"/>
    </source>
</evidence>
<evidence type="ECO:0000256" key="1">
    <source>
        <dbReference type="ARBA" id="ARBA00004401"/>
    </source>
</evidence>
<evidence type="ECO:0000256" key="3">
    <source>
        <dbReference type="SAM" id="MobiDB-lite"/>
    </source>
</evidence>
<dbReference type="InterPro" id="IPR001304">
    <property type="entry name" value="C-type_lectin-like"/>
</dbReference>
<feature type="region of interest" description="Disordered" evidence="3">
    <location>
        <begin position="1"/>
        <end position="29"/>
    </location>
</feature>
<dbReference type="KEGG" id="ssc:100520839"/>
<dbReference type="RefSeq" id="NP_001243293.1">
    <property type="nucleotide sequence ID" value="NM_001256364.1"/>
</dbReference>
<dbReference type="Gene3D" id="3.10.100.10">
    <property type="entry name" value="Mannose-Binding Protein A, subunit A"/>
    <property type="match status" value="1"/>
</dbReference>
<gene>
    <name evidence="6" type="primary">CLEC2B</name>
</gene>
<dbReference type="SMART" id="SM00034">
    <property type="entry name" value="CLECT"/>
    <property type="match status" value="1"/>
</dbReference>
<accession>A0A8D0LYT2</accession>
<dbReference type="Proteomes" id="UP000694727">
    <property type="component" value="Unplaced"/>
</dbReference>
<dbReference type="PANTHER" id="PTHR45710">
    <property type="entry name" value="C-TYPE LECTIN DOMAIN-CONTAINING PROTEIN 180"/>
    <property type="match status" value="1"/>
</dbReference>
<dbReference type="Ensembl" id="ENSSSCT00025005497.1">
    <property type="protein sequence ID" value="ENSSSCP00025002139.1"/>
    <property type="gene ID" value="ENSSSCG00025004159.1"/>
</dbReference>
<keyword evidence="4" id="KW-0812">Transmembrane</keyword>
<evidence type="ECO:0000256" key="2">
    <source>
        <dbReference type="ARBA" id="ARBA00022734"/>
    </source>
</evidence>
<dbReference type="PANTHER" id="PTHR45710:SF15">
    <property type="entry name" value="C-TYPE LECTIN DOMAIN FAMILY 2 MEMBER B"/>
    <property type="match status" value="1"/>
</dbReference>
<dbReference type="GeneID" id="100520839"/>
<evidence type="ECO:0000313" key="6">
    <source>
        <dbReference type="Ensembl" id="ENSSSCP00025002139.1"/>
    </source>
</evidence>
<dbReference type="OrthoDB" id="8935730at2759"/>
<feature type="domain" description="C-type lectin" evidence="5">
    <location>
        <begin position="78"/>
        <end position="178"/>
    </location>
</feature>
<keyword evidence="4" id="KW-0472">Membrane</keyword>
<dbReference type="PROSITE" id="PS50041">
    <property type="entry name" value="C_TYPE_LECTIN_2"/>
    <property type="match status" value="1"/>
</dbReference>
<feature type="transmembrane region" description="Helical" evidence="4">
    <location>
        <begin position="42"/>
        <end position="62"/>
    </location>
</feature>
<dbReference type="InterPro" id="IPR016187">
    <property type="entry name" value="CTDL_fold"/>
</dbReference>
<keyword evidence="4" id="KW-1133">Transmembrane helix</keyword>
<dbReference type="GO" id="GO:0005886">
    <property type="term" value="C:plasma membrane"/>
    <property type="evidence" value="ECO:0007669"/>
    <property type="project" value="UniProtKB-SubCell"/>
</dbReference>
<dbReference type="SMR" id="A0A8D0LYT2"/>
<dbReference type="SUPFAM" id="SSF56436">
    <property type="entry name" value="C-type lectin-like"/>
    <property type="match status" value="1"/>
</dbReference>
<evidence type="ECO:0000259" key="5">
    <source>
        <dbReference type="PROSITE" id="PS50041"/>
    </source>
</evidence>
<dbReference type="InterPro" id="IPR050828">
    <property type="entry name" value="C-type_lectin/matrix_domain"/>
</dbReference>